<keyword evidence="4 7" id="KW-1133">Transmembrane helix</keyword>
<dbReference type="GO" id="GO:0051087">
    <property type="term" value="F:protein-folding chaperone binding"/>
    <property type="evidence" value="ECO:0007669"/>
    <property type="project" value="InterPro"/>
</dbReference>
<evidence type="ECO:0000256" key="3">
    <source>
        <dbReference type="ARBA" id="ARBA00022692"/>
    </source>
</evidence>
<dbReference type="PRINTS" id="PR00625">
    <property type="entry name" value="JDOMAIN"/>
</dbReference>
<evidence type="ECO:0000256" key="1">
    <source>
        <dbReference type="ARBA" id="ARBA00022475"/>
    </source>
</evidence>
<dbReference type="CDD" id="cd06257">
    <property type="entry name" value="DnaJ"/>
    <property type="match status" value="1"/>
</dbReference>
<comment type="function">
    <text evidence="7">Regulatory DnaK co-chaperone. Direct interaction between DnaK and DjlA is needed for the induction of the wcaABCDE operon, involved in the synthesis of a colanic acid polysaccharide capsule, possibly through activation of the RcsB/RcsC phosphotransfer signaling pathway. The colanic acid capsule may help the bacterium survive conditions outside the host.</text>
</comment>
<dbReference type="CDD" id="cd07316">
    <property type="entry name" value="terB_like_DjlA"/>
    <property type="match status" value="1"/>
</dbReference>
<evidence type="ECO:0000256" key="2">
    <source>
        <dbReference type="ARBA" id="ARBA00022519"/>
    </source>
</evidence>
<name>A9KB91_COXBN</name>
<gene>
    <name evidence="10" type="primary">mucZ</name>
    <name evidence="7" type="synonym">djlA</name>
    <name evidence="10" type="ordered locus">CBUD_0104</name>
</gene>
<evidence type="ECO:0000256" key="5">
    <source>
        <dbReference type="ARBA" id="ARBA00023136"/>
    </source>
</evidence>
<dbReference type="NCBIfam" id="NF006948">
    <property type="entry name" value="PRK09430.1"/>
    <property type="match status" value="1"/>
</dbReference>
<dbReference type="FunFam" id="1.10.3680.10:FF:000001">
    <property type="entry name" value="Co-chaperone protein DjlA"/>
    <property type="match status" value="1"/>
</dbReference>
<comment type="domain">
    <text evidence="7">The transmembrane domain is a dimerization domain.</text>
</comment>
<dbReference type="InterPro" id="IPR007791">
    <property type="entry name" value="DjlA_N"/>
</dbReference>
<proteinExistence type="inferred from homology"/>
<dbReference type="PANTHER" id="PTHR24074">
    <property type="entry name" value="CO-CHAPERONE PROTEIN DJLA"/>
    <property type="match status" value="1"/>
</dbReference>
<protein>
    <recommendedName>
        <fullName evidence="7">Co-chaperone protein DjlA</fullName>
    </recommendedName>
</protein>
<dbReference type="Proteomes" id="UP000008555">
    <property type="component" value="Chromosome"/>
</dbReference>
<organism evidence="10 11">
    <name type="scientific">Coxiella burnetii (strain Dugway 5J108-111)</name>
    <dbReference type="NCBI Taxonomy" id="434922"/>
    <lineage>
        <taxon>Bacteria</taxon>
        <taxon>Pseudomonadati</taxon>
        <taxon>Pseudomonadota</taxon>
        <taxon>Gammaproteobacteria</taxon>
        <taxon>Legionellales</taxon>
        <taxon>Coxiellaceae</taxon>
        <taxon>Coxiella</taxon>
    </lineage>
</organism>
<evidence type="ECO:0000256" key="7">
    <source>
        <dbReference type="HAMAP-Rule" id="MF_01153"/>
    </source>
</evidence>
<evidence type="ECO:0000256" key="6">
    <source>
        <dbReference type="ARBA" id="ARBA00023186"/>
    </source>
</evidence>
<dbReference type="InterPro" id="IPR036869">
    <property type="entry name" value="J_dom_sf"/>
</dbReference>
<dbReference type="RefSeq" id="WP_011996409.1">
    <property type="nucleotide sequence ID" value="NC_009727.1"/>
</dbReference>
<accession>A9KB91</accession>
<evidence type="ECO:0000256" key="4">
    <source>
        <dbReference type="ARBA" id="ARBA00022989"/>
    </source>
</evidence>
<comment type="subcellular location">
    <subcellularLocation>
        <location evidence="7">Cell inner membrane</location>
        <topology evidence="7">Single-pass type III membrane protein</topology>
    </subcellularLocation>
</comment>
<comment type="subunit">
    <text evidence="7">Homodimer.</text>
</comment>
<keyword evidence="1 7" id="KW-1003">Cell membrane</keyword>
<dbReference type="SMART" id="SM00271">
    <property type="entry name" value="DnaJ"/>
    <property type="match status" value="1"/>
</dbReference>
<dbReference type="InterPro" id="IPR001623">
    <property type="entry name" value="DnaJ_domain"/>
</dbReference>
<dbReference type="Gene3D" id="1.10.3680.10">
    <property type="entry name" value="TerB-like"/>
    <property type="match status" value="1"/>
</dbReference>
<keyword evidence="6 7" id="KW-0143">Chaperone</keyword>
<dbReference type="SUPFAM" id="SSF46565">
    <property type="entry name" value="Chaperone J-domain"/>
    <property type="match status" value="1"/>
</dbReference>
<dbReference type="AlphaFoldDB" id="A9KB91"/>
<dbReference type="EMBL" id="CP000733">
    <property type="protein sequence ID" value="ABS76683.2"/>
    <property type="molecule type" value="Genomic_DNA"/>
</dbReference>
<dbReference type="GO" id="GO:0005886">
    <property type="term" value="C:plasma membrane"/>
    <property type="evidence" value="ECO:0007669"/>
    <property type="project" value="UniProtKB-SubCell"/>
</dbReference>
<dbReference type="InterPro" id="IPR050817">
    <property type="entry name" value="DjlA_DnaK_co-chaperone"/>
</dbReference>
<dbReference type="InterPro" id="IPR029024">
    <property type="entry name" value="TerB-like"/>
</dbReference>
<evidence type="ECO:0000313" key="10">
    <source>
        <dbReference type="EMBL" id="ABS76683.2"/>
    </source>
</evidence>
<dbReference type="Pfam" id="PF05099">
    <property type="entry name" value="TerB"/>
    <property type="match status" value="1"/>
</dbReference>
<feature type="transmembrane region" description="Helical" evidence="8">
    <location>
        <begin position="12"/>
        <end position="34"/>
    </location>
</feature>
<keyword evidence="2 7" id="KW-0997">Cell inner membrane</keyword>
<evidence type="ECO:0000256" key="8">
    <source>
        <dbReference type="SAM" id="Phobius"/>
    </source>
</evidence>
<keyword evidence="5 7" id="KW-0472">Membrane</keyword>
<dbReference type="Pfam" id="PF00226">
    <property type="entry name" value="DnaJ"/>
    <property type="match status" value="1"/>
</dbReference>
<dbReference type="HAMAP" id="MF_01153">
    <property type="entry name" value="DjlA"/>
    <property type="match status" value="1"/>
</dbReference>
<dbReference type="HOGENOM" id="CLU_066221_1_0_6"/>
<dbReference type="KEGG" id="cbd:CBUD_0104"/>
<evidence type="ECO:0000313" key="11">
    <source>
        <dbReference type="Proteomes" id="UP000008555"/>
    </source>
</evidence>
<sequence>MMNWIGKLIGMMLGFILAGPIGLIIGLFIGHVVFDQGRFRQWFQTTASARSQPSKIQEVFFNTTFRVMGFVAKADGRVSENEIRQARQVMQQMNLDDSMKREAIRLFTEGKQPNFNLDESLNELRQACVFQPALLRVFLEIQIQMASADGQGLSGQKRQVLQTICRRLGVFGFDYNQFEQRFRAEQNYQRYQQRATQDPRAYLNDAYKVLGLTSAATDSEIKKSYRRLMSQHHPDKLMAKGLPPEMMKMATQKTQQIKKAYEQIRKARSMV</sequence>
<reference evidence="10 11" key="1">
    <citation type="journal article" date="2009" name="Infect. Immun.">
        <title>Comparative genomics reveal extensive transposon-mediated genomic plasticity and diversity among potential effector proteins within the genus Coxiella.</title>
        <authorList>
            <person name="Beare P.A."/>
            <person name="Unsworth N."/>
            <person name="Andoh M."/>
            <person name="Voth D.E."/>
            <person name="Omsland A."/>
            <person name="Gilk S.D."/>
            <person name="Williams K.P."/>
            <person name="Sobral B.W."/>
            <person name="Kupko J.J.III."/>
            <person name="Porcella S.F."/>
            <person name="Samuel J.E."/>
            <person name="Heinzen R.A."/>
        </authorList>
    </citation>
    <scope>NUCLEOTIDE SEQUENCE [LARGE SCALE GENOMIC DNA]</scope>
    <source>
        <strain evidence="10 11">Dugway 5J108-111</strain>
    </source>
</reference>
<feature type="topological domain" description="Periplasmic" evidence="7">
    <location>
        <begin position="1"/>
        <end position="7"/>
    </location>
</feature>
<keyword evidence="3 7" id="KW-0812">Transmembrane</keyword>
<dbReference type="Gene3D" id="1.10.287.110">
    <property type="entry name" value="DnaJ domain"/>
    <property type="match status" value="1"/>
</dbReference>
<feature type="topological domain" description="Cytoplasmic" evidence="7">
    <location>
        <begin position="32"/>
        <end position="271"/>
    </location>
</feature>
<dbReference type="InterPro" id="IPR023749">
    <property type="entry name" value="DjlA"/>
</dbReference>
<dbReference type="PROSITE" id="PS50076">
    <property type="entry name" value="DNAJ_2"/>
    <property type="match status" value="1"/>
</dbReference>
<feature type="domain" description="J" evidence="9">
    <location>
        <begin position="205"/>
        <end position="269"/>
    </location>
</feature>
<evidence type="ECO:0000259" key="9">
    <source>
        <dbReference type="PROSITE" id="PS50076"/>
    </source>
</evidence>